<dbReference type="EMBL" id="CP002628">
    <property type="protein sequence ID" value="AEB06504.1"/>
    <property type="molecule type" value="Genomic_DNA"/>
</dbReference>
<dbReference type="PROSITE" id="PS00211">
    <property type="entry name" value="ABC_TRANSPORTER_1"/>
    <property type="match status" value="1"/>
</dbReference>
<comment type="similarity">
    <text evidence="1">Belongs to the ABC transporter superfamily.</text>
</comment>
<dbReference type="GO" id="GO:0022857">
    <property type="term" value="F:transmembrane transporter activity"/>
    <property type="evidence" value="ECO:0007669"/>
    <property type="project" value="UniProtKB-ARBA"/>
</dbReference>
<evidence type="ECO:0000259" key="5">
    <source>
        <dbReference type="PROSITE" id="PS50893"/>
    </source>
</evidence>
<keyword evidence="7" id="KW-1185">Reference proteome</keyword>
<dbReference type="SUPFAM" id="SSF52540">
    <property type="entry name" value="P-loop containing nucleoside triphosphate hydrolases"/>
    <property type="match status" value="1"/>
</dbReference>
<dbReference type="GO" id="GO:0016887">
    <property type="term" value="F:ATP hydrolysis activity"/>
    <property type="evidence" value="ECO:0007669"/>
    <property type="project" value="InterPro"/>
</dbReference>
<keyword evidence="3" id="KW-0547">Nucleotide-binding</keyword>
<reference evidence="7" key="1">
    <citation type="journal article" date="2013" name="Stand. Genomic Sci.">
        <title>Complete genome sequence of Coriobacterium glomerans type strain (PW2(T)) from the midgut of Pyrrhocoris apterus L. (red soldier bug).</title>
        <authorList>
            <person name="Stackebrandt E."/>
            <person name="Zeytun A."/>
            <person name="Lapidus A."/>
            <person name="Nolan M."/>
            <person name="Lucas S."/>
            <person name="Hammon N."/>
            <person name="Deshpande S."/>
            <person name="Cheng J.F."/>
            <person name="Tapia R."/>
            <person name="Goodwin L.A."/>
            <person name="Pitluck S."/>
            <person name="Liolios K."/>
            <person name="Pagani I."/>
            <person name="Ivanova N."/>
            <person name="Mavromatis K."/>
            <person name="Mikhailova N."/>
            <person name="Huntemann M."/>
            <person name="Pati A."/>
            <person name="Chen A."/>
            <person name="Palaniappan K."/>
            <person name="Chang Y.J."/>
            <person name="Land M."/>
            <person name="Hauser L."/>
            <person name="Rohde M."/>
            <person name="Pukall R."/>
            <person name="Goker M."/>
            <person name="Detter J.C."/>
            <person name="Woyke T."/>
            <person name="Bristow J."/>
            <person name="Eisen J.A."/>
            <person name="Markowitz V."/>
            <person name="Hugenholtz P."/>
            <person name="Kyrpides N.C."/>
            <person name="Klenk H.P."/>
        </authorList>
    </citation>
    <scope>NUCLEOTIDE SEQUENCE</scope>
    <source>
        <strain evidence="7">ATCC 49209 / DSM 20642 / JCM 10262 / PW2</strain>
    </source>
</reference>
<keyword evidence="2" id="KW-0813">Transport</keyword>
<dbReference type="FunFam" id="3.40.50.300:FF:000032">
    <property type="entry name" value="Export ABC transporter ATP-binding protein"/>
    <property type="match status" value="1"/>
</dbReference>
<dbReference type="SMART" id="SM00382">
    <property type="entry name" value="AAA"/>
    <property type="match status" value="1"/>
</dbReference>
<evidence type="ECO:0000256" key="1">
    <source>
        <dbReference type="ARBA" id="ARBA00005417"/>
    </source>
</evidence>
<dbReference type="InterPro" id="IPR027417">
    <property type="entry name" value="P-loop_NTPase"/>
</dbReference>
<feature type="domain" description="ABC transporter" evidence="5">
    <location>
        <begin position="6"/>
        <end position="233"/>
    </location>
</feature>
<dbReference type="PANTHER" id="PTHR42798">
    <property type="entry name" value="LIPOPROTEIN-RELEASING SYSTEM ATP-BINDING PROTEIN LOLD"/>
    <property type="match status" value="1"/>
</dbReference>
<evidence type="ECO:0000256" key="3">
    <source>
        <dbReference type="ARBA" id="ARBA00022741"/>
    </source>
</evidence>
<dbReference type="Proteomes" id="UP000006851">
    <property type="component" value="Chromosome"/>
</dbReference>
<evidence type="ECO:0000256" key="4">
    <source>
        <dbReference type="ARBA" id="ARBA00022840"/>
    </source>
</evidence>
<accession>F2NAH7</accession>
<dbReference type="Pfam" id="PF00005">
    <property type="entry name" value="ABC_tran"/>
    <property type="match status" value="1"/>
</dbReference>
<gene>
    <name evidence="6" type="ordered locus">Corgl_0385</name>
</gene>
<dbReference type="HOGENOM" id="CLU_000604_1_22_11"/>
<dbReference type="GO" id="GO:0098796">
    <property type="term" value="C:membrane protein complex"/>
    <property type="evidence" value="ECO:0007669"/>
    <property type="project" value="UniProtKB-ARBA"/>
</dbReference>
<evidence type="ECO:0000313" key="6">
    <source>
        <dbReference type="EMBL" id="AEB06504.1"/>
    </source>
</evidence>
<dbReference type="InterPro" id="IPR017871">
    <property type="entry name" value="ABC_transporter-like_CS"/>
</dbReference>
<dbReference type="InterPro" id="IPR017911">
    <property type="entry name" value="MacB-like_ATP-bd"/>
</dbReference>
<evidence type="ECO:0000256" key="2">
    <source>
        <dbReference type="ARBA" id="ARBA00022448"/>
    </source>
</evidence>
<dbReference type="InterPro" id="IPR003439">
    <property type="entry name" value="ABC_transporter-like_ATP-bd"/>
</dbReference>
<dbReference type="InterPro" id="IPR003593">
    <property type="entry name" value="AAA+_ATPase"/>
</dbReference>
<proteinExistence type="inferred from homology"/>
<dbReference type="CDD" id="cd03255">
    <property type="entry name" value="ABC_MJ0796_LolCDE_FtsE"/>
    <property type="match status" value="1"/>
</dbReference>
<evidence type="ECO:0000313" key="7">
    <source>
        <dbReference type="Proteomes" id="UP000006851"/>
    </source>
</evidence>
<dbReference type="GO" id="GO:0005524">
    <property type="term" value="F:ATP binding"/>
    <property type="evidence" value="ECO:0007669"/>
    <property type="project" value="UniProtKB-KW"/>
</dbReference>
<dbReference type="eggNOG" id="COG1136">
    <property type="taxonomic scope" value="Bacteria"/>
</dbReference>
<dbReference type="PROSITE" id="PS50893">
    <property type="entry name" value="ABC_TRANSPORTER_2"/>
    <property type="match status" value="1"/>
</dbReference>
<dbReference type="PANTHER" id="PTHR42798:SF2">
    <property type="entry name" value="ABC TRANSPORTER ATP-BINDING PROTEIN MG467-RELATED"/>
    <property type="match status" value="1"/>
</dbReference>
<keyword evidence="4" id="KW-0067">ATP-binding</keyword>
<protein>
    <submittedName>
        <fullName evidence="6">ABC transporter related protein</fullName>
    </submittedName>
</protein>
<dbReference type="AlphaFoldDB" id="F2NAH7"/>
<dbReference type="KEGG" id="cgo:Corgl_0385"/>
<dbReference type="Gene3D" id="3.40.50.300">
    <property type="entry name" value="P-loop containing nucleotide triphosphate hydrolases"/>
    <property type="match status" value="1"/>
</dbReference>
<name>F2NAH7_CORGP</name>
<sequence>MDVPYIDVHDITKVYGTGSGAVRALDGASFHVERGELAIILGASGAGKTTALNILGGMDSASSGKVEVDGRDISRAREAELVEYRRSDVGFVFQFYNLVPSLTALENVELASQICPDSLDARKALSDVGLGDRMGNFPAQLSGGEQQRVAIARALAKNPKLLLCDEPTGALDDQTGRQVLSLLQTSCRRDGITVLLVTHNSVLAPLGDRLIRFKSGRVASMETRAHPVPVADIEW</sequence>
<dbReference type="STRING" id="700015.Corgl_0385"/>
<organism evidence="6 7">
    <name type="scientific">Coriobacterium glomerans (strain ATCC 49209 / DSM 20642 / JCM 10262 / PW2)</name>
    <dbReference type="NCBI Taxonomy" id="700015"/>
    <lineage>
        <taxon>Bacteria</taxon>
        <taxon>Bacillati</taxon>
        <taxon>Actinomycetota</taxon>
        <taxon>Coriobacteriia</taxon>
        <taxon>Coriobacteriales</taxon>
        <taxon>Coriobacteriaceae</taxon>
        <taxon>Coriobacterium</taxon>
    </lineage>
</organism>